<feature type="region of interest" description="Disordered" evidence="1">
    <location>
        <begin position="155"/>
        <end position="212"/>
    </location>
</feature>
<sequence length="212" mass="23942">MVTQFQLNRSKILTWNPSISLRVQNKNSKMSKSPSGARVAGGWEPAPTFSAPPPGNFSATFGLLSLSRRCFTGRPWAFFSYSPFDFDMDFSLIPIYLVLAVPVALLSYYIYRTYQESLTKKNNLKKGIGRGVSGFQTGVRRVAVPPEIMERIRRGEEVSGEEITRAQERLAAASKQQDTSPRNQKTSFDEDWLPGTHVKSSESEKKIKQRKR</sequence>
<dbReference type="OrthoDB" id="3260758at2759"/>
<protein>
    <submittedName>
        <fullName evidence="3">Uncharacterized protein</fullName>
    </submittedName>
</protein>
<dbReference type="AlphaFoldDB" id="A0A9Q3C6H8"/>
<proteinExistence type="predicted"/>
<keyword evidence="2" id="KW-1133">Transmembrane helix</keyword>
<dbReference type="Proteomes" id="UP000765509">
    <property type="component" value="Unassembled WGS sequence"/>
</dbReference>
<feature type="transmembrane region" description="Helical" evidence="2">
    <location>
        <begin position="90"/>
        <end position="111"/>
    </location>
</feature>
<evidence type="ECO:0000313" key="4">
    <source>
        <dbReference type="Proteomes" id="UP000765509"/>
    </source>
</evidence>
<organism evidence="3 4">
    <name type="scientific">Austropuccinia psidii MF-1</name>
    <dbReference type="NCBI Taxonomy" id="1389203"/>
    <lineage>
        <taxon>Eukaryota</taxon>
        <taxon>Fungi</taxon>
        <taxon>Dikarya</taxon>
        <taxon>Basidiomycota</taxon>
        <taxon>Pucciniomycotina</taxon>
        <taxon>Pucciniomycetes</taxon>
        <taxon>Pucciniales</taxon>
        <taxon>Sphaerophragmiaceae</taxon>
        <taxon>Austropuccinia</taxon>
    </lineage>
</organism>
<gene>
    <name evidence="3" type="ORF">O181_017663</name>
</gene>
<evidence type="ECO:0000256" key="2">
    <source>
        <dbReference type="SAM" id="Phobius"/>
    </source>
</evidence>
<evidence type="ECO:0000256" key="1">
    <source>
        <dbReference type="SAM" id="MobiDB-lite"/>
    </source>
</evidence>
<evidence type="ECO:0000313" key="3">
    <source>
        <dbReference type="EMBL" id="MBW0477948.1"/>
    </source>
</evidence>
<accession>A0A9Q3C6H8</accession>
<dbReference type="EMBL" id="AVOT02004993">
    <property type="protein sequence ID" value="MBW0477948.1"/>
    <property type="molecule type" value="Genomic_DNA"/>
</dbReference>
<keyword evidence="2" id="KW-0472">Membrane</keyword>
<name>A0A9Q3C6H8_9BASI</name>
<comment type="caution">
    <text evidence="3">The sequence shown here is derived from an EMBL/GenBank/DDBJ whole genome shotgun (WGS) entry which is preliminary data.</text>
</comment>
<keyword evidence="2" id="KW-0812">Transmembrane</keyword>
<feature type="compositionally biased region" description="Polar residues" evidence="1">
    <location>
        <begin position="174"/>
        <end position="186"/>
    </location>
</feature>
<reference evidence="3" key="1">
    <citation type="submission" date="2021-03" db="EMBL/GenBank/DDBJ databases">
        <title>Draft genome sequence of rust myrtle Austropuccinia psidii MF-1, a brazilian biotype.</title>
        <authorList>
            <person name="Quecine M.C."/>
            <person name="Pachon D.M.R."/>
            <person name="Bonatelli M.L."/>
            <person name="Correr F.H."/>
            <person name="Franceschini L.M."/>
            <person name="Leite T.F."/>
            <person name="Margarido G.R.A."/>
            <person name="Almeida C.A."/>
            <person name="Ferrarezi J.A."/>
            <person name="Labate C.A."/>
        </authorList>
    </citation>
    <scope>NUCLEOTIDE SEQUENCE</scope>
    <source>
        <strain evidence="3">MF-1</strain>
    </source>
</reference>
<keyword evidence="4" id="KW-1185">Reference proteome</keyword>
<feature type="compositionally biased region" description="Basic and acidic residues" evidence="1">
    <location>
        <begin position="155"/>
        <end position="168"/>
    </location>
</feature>